<evidence type="ECO:0000313" key="1">
    <source>
        <dbReference type="EnsemblPlants" id="PAC:32968273.CDS.1"/>
    </source>
</evidence>
<keyword evidence="2" id="KW-1185">Reference proteome</keyword>
<organism evidence="1 2">
    <name type="scientific">Physcomitrium patens</name>
    <name type="common">Spreading-leaved earth moss</name>
    <name type="synonym">Physcomitrella patens</name>
    <dbReference type="NCBI Taxonomy" id="3218"/>
    <lineage>
        <taxon>Eukaryota</taxon>
        <taxon>Viridiplantae</taxon>
        <taxon>Streptophyta</taxon>
        <taxon>Embryophyta</taxon>
        <taxon>Bryophyta</taxon>
        <taxon>Bryophytina</taxon>
        <taxon>Bryopsida</taxon>
        <taxon>Funariidae</taxon>
        <taxon>Funariales</taxon>
        <taxon>Funariaceae</taxon>
        <taxon>Physcomitrium</taxon>
    </lineage>
</organism>
<evidence type="ECO:0000313" key="2">
    <source>
        <dbReference type="Proteomes" id="UP000006727"/>
    </source>
</evidence>
<protein>
    <submittedName>
        <fullName evidence="1">Uncharacterized protein</fullName>
    </submittedName>
</protein>
<dbReference type="AlphaFoldDB" id="A0A7I3ZNW1"/>
<reference evidence="1 2" key="2">
    <citation type="journal article" date="2018" name="Plant J.">
        <title>The Physcomitrella patens chromosome-scale assembly reveals moss genome structure and evolution.</title>
        <authorList>
            <person name="Lang D."/>
            <person name="Ullrich K.K."/>
            <person name="Murat F."/>
            <person name="Fuchs J."/>
            <person name="Jenkins J."/>
            <person name="Haas F.B."/>
            <person name="Piednoel M."/>
            <person name="Gundlach H."/>
            <person name="Van Bel M."/>
            <person name="Meyberg R."/>
            <person name="Vives C."/>
            <person name="Morata J."/>
            <person name="Symeonidi A."/>
            <person name="Hiss M."/>
            <person name="Muchero W."/>
            <person name="Kamisugi Y."/>
            <person name="Saleh O."/>
            <person name="Blanc G."/>
            <person name="Decker E.L."/>
            <person name="van Gessel N."/>
            <person name="Grimwood J."/>
            <person name="Hayes R.D."/>
            <person name="Graham S.W."/>
            <person name="Gunter L.E."/>
            <person name="McDaniel S.F."/>
            <person name="Hoernstein S.N.W."/>
            <person name="Larsson A."/>
            <person name="Li F.W."/>
            <person name="Perroud P.F."/>
            <person name="Phillips J."/>
            <person name="Ranjan P."/>
            <person name="Rokshar D.S."/>
            <person name="Rothfels C.J."/>
            <person name="Schneider L."/>
            <person name="Shu S."/>
            <person name="Stevenson D.W."/>
            <person name="Thummler F."/>
            <person name="Tillich M."/>
            <person name="Villarreal Aguilar J.C."/>
            <person name="Widiez T."/>
            <person name="Wong G.K."/>
            <person name="Wymore A."/>
            <person name="Zhang Y."/>
            <person name="Zimmer A.D."/>
            <person name="Quatrano R.S."/>
            <person name="Mayer K.F.X."/>
            <person name="Goodstein D."/>
            <person name="Casacuberta J.M."/>
            <person name="Vandepoele K."/>
            <person name="Reski R."/>
            <person name="Cuming A.C."/>
            <person name="Tuskan G.A."/>
            <person name="Maumus F."/>
            <person name="Salse J."/>
            <person name="Schmutz J."/>
            <person name="Rensing S.A."/>
        </authorList>
    </citation>
    <scope>NUCLEOTIDE SEQUENCE [LARGE SCALE GENOMIC DNA]</scope>
    <source>
        <strain evidence="1 2">cv. Gransden 2004</strain>
    </source>
</reference>
<gene>
    <name evidence="1" type="primary">LOC112287574</name>
</gene>
<reference evidence="1 2" key="1">
    <citation type="journal article" date="2008" name="Science">
        <title>The Physcomitrella genome reveals evolutionary insights into the conquest of land by plants.</title>
        <authorList>
            <person name="Rensing S."/>
            <person name="Lang D."/>
            <person name="Zimmer A."/>
            <person name="Terry A."/>
            <person name="Salamov A."/>
            <person name="Shapiro H."/>
            <person name="Nishiyama T."/>
            <person name="Perroud P.-F."/>
            <person name="Lindquist E."/>
            <person name="Kamisugi Y."/>
            <person name="Tanahashi T."/>
            <person name="Sakakibara K."/>
            <person name="Fujita T."/>
            <person name="Oishi K."/>
            <person name="Shin-I T."/>
            <person name="Kuroki Y."/>
            <person name="Toyoda A."/>
            <person name="Suzuki Y."/>
            <person name="Hashimoto A."/>
            <person name="Yamaguchi K."/>
            <person name="Sugano A."/>
            <person name="Kohara Y."/>
            <person name="Fujiyama A."/>
            <person name="Anterola A."/>
            <person name="Aoki S."/>
            <person name="Ashton N."/>
            <person name="Barbazuk W.B."/>
            <person name="Barker E."/>
            <person name="Bennetzen J."/>
            <person name="Bezanilla M."/>
            <person name="Blankenship R."/>
            <person name="Cho S.H."/>
            <person name="Dutcher S."/>
            <person name="Estelle M."/>
            <person name="Fawcett J.A."/>
            <person name="Gundlach H."/>
            <person name="Hanada K."/>
            <person name="Heyl A."/>
            <person name="Hicks K.A."/>
            <person name="Hugh J."/>
            <person name="Lohr M."/>
            <person name="Mayer K."/>
            <person name="Melkozernov A."/>
            <person name="Murata T."/>
            <person name="Nelson D."/>
            <person name="Pils B."/>
            <person name="Prigge M."/>
            <person name="Reiss B."/>
            <person name="Renner T."/>
            <person name="Rombauts S."/>
            <person name="Rushton P."/>
            <person name="Sanderfoot A."/>
            <person name="Schween G."/>
            <person name="Shiu S.-H."/>
            <person name="Stueber K."/>
            <person name="Theodoulou F.L."/>
            <person name="Tu H."/>
            <person name="Van de Peer Y."/>
            <person name="Verrier P.J."/>
            <person name="Waters E."/>
            <person name="Wood A."/>
            <person name="Yang L."/>
            <person name="Cove D."/>
            <person name="Cuming A."/>
            <person name="Hasebe M."/>
            <person name="Lucas S."/>
            <person name="Mishler D.B."/>
            <person name="Reski R."/>
            <person name="Grigoriev I."/>
            <person name="Quatrano R.S."/>
            <person name="Boore J.L."/>
        </authorList>
    </citation>
    <scope>NUCLEOTIDE SEQUENCE [LARGE SCALE GENOMIC DNA]</scope>
    <source>
        <strain evidence="1 2">cv. Gransden 2004</strain>
    </source>
</reference>
<dbReference type="EMBL" id="ABEU02000001">
    <property type="status" value="NOT_ANNOTATED_CDS"/>
    <property type="molecule type" value="Genomic_DNA"/>
</dbReference>
<name>A0A7I3ZNW1_PHYPA</name>
<dbReference type="Proteomes" id="UP000006727">
    <property type="component" value="Chromosome 1"/>
</dbReference>
<sequence length="68" mass="7659">MCSCRKIVSVPNPLINALSELEFRSYLIIEDYSPGKNPLQLLHCAGWTPDISKRFFLCSSLREGLTSV</sequence>
<dbReference type="Gramene" id="Pp3c1_23520V3.7">
    <property type="protein sequence ID" value="PAC:32968273.CDS.1"/>
    <property type="gene ID" value="Pp3c1_23520"/>
</dbReference>
<accession>A0A7I3ZNW1</accession>
<reference evidence="1" key="3">
    <citation type="submission" date="2020-12" db="UniProtKB">
        <authorList>
            <consortium name="EnsemblPlants"/>
        </authorList>
    </citation>
    <scope>IDENTIFICATION</scope>
</reference>
<proteinExistence type="predicted"/>
<dbReference type="EnsemblPlants" id="Pp3c1_23520V3.7">
    <property type="protein sequence ID" value="PAC:32968273.CDS.1"/>
    <property type="gene ID" value="Pp3c1_23520"/>
</dbReference>